<dbReference type="Proteomes" id="UP000887540">
    <property type="component" value="Unplaced"/>
</dbReference>
<dbReference type="AlphaFoldDB" id="A0A914BZJ7"/>
<reference evidence="2" key="1">
    <citation type="submission" date="2022-11" db="UniProtKB">
        <authorList>
            <consortium name="WormBaseParasite"/>
        </authorList>
    </citation>
    <scope>IDENTIFICATION</scope>
</reference>
<protein>
    <submittedName>
        <fullName evidence="2">Uncharacterized protein</fullName>
    </submittedName>
</protein>
<dbReference type="WBParaSite" id="ACRNAN_Path_1365.g5358.t1">
    <property type="protein sequence ID" value="ACRNAN_Path_1365.g5358.t1"/>
    <property type="gene ID" value="ACRNAN_Path_1365.g5358"/>
</dbReference>
<organism evidence="1 2">
    <name type="scientific">Acrobeloides nanus</name>
    <dbReference type="NCBI Taxonomy" id="290746"/>
    <lineage>
        <taxon>Eukaryota</taxon>
        <taxon>Metazoa</taxon>
        <taxon>Ecdysozoa</taxon>
        <taxon>Nematoda</taxon>
        <taxon>Chromadorea</taxon>
        <taxon>Rhabditida</taxon>
        <taxon>Tylenchina</taxon>
        <taxon>Cephalobomorpha</taxon>
        <taxon>Cephaloboidea</taxon>
        <taxon>Cephalobidae</taxon>
        <taxon>Acrobeloides</taxon>
    </lineage>
</organism>
<evidence type="ECO:0000313" key="2">
    <source>
        <dbReference type="WBParaSite" id="ACRNAN_Path_1365.g5358.t1"/>
    </source>
</evidence>
<keyword evidence="1" id="KW-1185">Reference proteome</keyword>
<proteinExistence type="predicted"/>
<evidence type="ECO:0000313" key="1">
    <source>
        <dbReference type="Proteomes" id="UP000887540"/>
    </source>
</evidence>
<name>A0A914BZJ7_9BILA</name>
<sequence length="68" mass="7782">MDSLNVLDYDPDGIALSEEFEDYFDLSEDEEEGSVHYSIEHARDSSQEDRKRFFPTAISIMDAEDTAS</sequence>
<accession>A0A914BZJ7</accession>